<proteinExistence type="predicted"/>
<organism evidence="3 4">
    <name type="scientific">Methylobacterium organophilum</name>
    <dbReference type="NCBI Taxonomy" id="410"/>
    <lineage>
        <taxon>Bacteria</taxon>
        <taxon>Pseudomonadati</taxon>
        <taxon>Pseudomonadota</taxon>
        <taxon>Alphaproteobacteria</taxon>
        <taxon>Hyphomicrobiales</taxon>
        <taxon>Methylobacteriaceae</taxon>
        <taxon>Methylobacterium</taxon>
    </lineage>
</organism>
<reference evidence="3" key="1">
    <citation type="journal article" date="2021" name="Front. Microbiol.">
        <title>Comprehensive Comparative Genomics and Phenotyping of Methylobacterium Species.</title>
        <authorList>
            <person name="Alessa O."/>
            <person name="Ogura Y."/>
            <person name="Fujitani Y."/>
            <person name="Takami H."/>
            <person name="Hayashi T."/>
            <person name="Sahin N."/>
            <person name="Tani A."/>
        </authorList>
    </citation>
    <scope>NUCLEOTIDE SEQUENCE</scope>
    <source>
        <strain evidence="3">NBRC 15689</strain>
    </source>
</reference>
<gene>
    <name evidence="3" type="ORF">LKMONMHP_3762</name>
</gene>
<keyword evidence="1" id="KW-0472">Membrane</keyword>
<feature type="chain" id="PRO_5046108793" description="Transmembrane protein" evidence="2">
    <location>
        <begin position="30"/>
        <end position="113"/>
    </location>
</feature>
<sequence length="113" mass="11898">MPASLLGQARIGLCAALVGAALVAAPASARDGRNGALLGGAAAGVVGGLALGAMLNSPPPPPAPYRPRPVYVEEEAPPVYVRPRPPGPVCHYERRKEWLNDLEFTYRRVEVCE</sequence>
<comment type="caution">
    <text evidence="3">The sequence shown here is derived from an EMBL/GenBank/DDBJ whole genome shotgun (WGS) entry which is preliminary data.</text>
</comment>
<accession>A0ABQ4TC35</accession>
<protein>
    <recommendedName>
        <fullName evidence="5">Transmembrane protein</fullName>
    </recommendedName>
</protein>
<evidence type="ECO:0000256" key="2">
    <source>
        <dbReference type="SAM" id="SignalP"/>
    </source>
</evidence>
<evidence type="ECO:0000313" key="4">
    <source>
        <dbReference type="Proteomes" id="UP001055156"/>
    </source>
</evidence>
<keyword evidence="2" id="KW-0732">Signal</keyword>
<evidence type="ECO:0000313" key="3">
    <source>
        <dbReference type="EMBL" id="GJE28888.1"/>
    </source>
</evidence>
<evidence type="ECO:0000256" key="1">
    <source>
        <dbReference type="SAM" id="Phobius"/>
    </source>
</evidence>
<keyword evidence="4" id="KW-1185">Reference proteome</keyword>
<keyword evidence="1" id="KW-0812">Transmembrane</keyword>
<feature type="signal peptide" evidence="2">
    <location>
        <begin position="1"/>
        <end position="29"/>
    </location>
</feature>
<feature type="transmembrane region" description="Helical" evidence="1">
    <location>
        <begin position="39"/>
        <end position="58"/>
    </location>
</feature>
<dbReference type="RefSeq" id="WP_238312907.1">
    <property type="nucleotide sequence ID" value="NZ_BPQV01000012.1"/>
</dbReference>
<dbReference type="Proteomes" id="UP001055156">
    <property type="component" value="Unassembled WGS sequence"/>
</dbReference>
<evidence type="ECO:0008006" key="5">
    <source>
        <dbReference type="Google" id="ProtNLM"/>
    </source>
</evidence>
<dbReference type="EMBL" id="BPQV01000012">
    <property type="protein sequence ID" value="GJE28888.1"/>
    <property type="molecule type" value="Genomic_DNA"/>
</dbReference>
<keyword evidence="1" id="KW-1133">Transmembrane helix</keyword>
<name>A0ABQ4TC35_METOR</name>
<reference evidence="3" key="2">
    <citation type="submission" date="2021-08" db="EMBL/GenBank/DDBJ databases">
        <authorList>
            <person name="Tani A."/>
            <person name="Ola A."/>
            <person name="Ogura Y."/>
            <person name="Katsura K."/>
            <person name="Hayashi T."/>
        </authorList>
    </citation>
    <scope>NUCLEOTIDE SEQUENCE</scope>
    <source>
        <strain evidence="3">NBRC 15689</strain>
    </source>
</reference>